<proteinExistence type="predicted"/>
<name>A0AAV9H4J9_9PEZI</name>
<dbReference type="EMBL" id="MU865914">
    <property type="protein sequence ID" value="KAK4455333.1"/>
    <property type="molecule type" value="Genomic_DNA"/>
</dbReference>
<dbReference type="InterPro" id="IPR052895">
    <property type="entry name" value="HetReg/Transcr_Mod"/>
</dbReference>
<evidence type="ECO:0000259" key="1">
    <source>
        <dbReference type="Pfam" id="PF06985"/>
    </source>
</evidence>
<comment type="caution">
    <text evidence="2">The sequence shown here is derived from an EMBL/GenBank/DDBJ whole genome shotgun (WGS) entry which is preliminary data.</text>
</comment>
<feature type="domain" description="Heterokaryon incompatibility" evidence="1">
    <location>
        <begin position="59"/>
        <end position="205"/>
    </location>
</feature>
<keyword evidence="3" id="KW-1185">Reference proteome</keyword>
<reference evidence="2" key="1">
    <citation type="journal article" date="2023" name="Mol. Phylogenet. Evol.">
        <title>Genome-scale phylogeny and comparative genomics of the fungal order Sordariales.</title>
        <authorList>
            <person name="Hensen N."/>
            <person name="Bonometti L."/>
            <person name="Westerberg I."/>
            <person name="Brannstrom I.O."/>
            <person name="Guillou S."/>
            <person name="Cros-Aarteil S."/>
            <person name="Calhoun S."/>
            <person name="Haridas S."/>
            <person name="Kuo A."/>
            <person name="Mondo S."/>
            <person name="Pangilinan J."/>
            <person name="Riley R."/>
            <person name="LaButti K."/>
            <person name="Andreopoulos B."/>
            <person name="Lipzen A."/>
            <person name="Chen C."/>
            <person name="Yan M."/>
            <person name="Daum C."/>
            <person name="Ng V."/>
            <person name="Clum A."/>
            <person name="Steindorff A."/>
            <person name="Ohm R.A."/>
            <person name="Martin F."/>
            <person name="Silar P."/>
            <person name="Natvig D.O."/>
            <person name="Lalanne C."/>
            <person name="Gautier V."/>
            <person name="Ament-Velasquez S.L."/>
            <person name="Kruys A."/>
            <person name="Hutchinson M.I."/>
            <person name="Powell A.J."/>
            <person name="Barry K."/>
            <person name="Miller A.N."/>
            <person name="Grigoriev I.V."/>
            <person name="Debuchy R."/>
            <person name="Gladieux P."/>
            <person name="Hiltunen Thoren M."/>
            <person name="Johannesson H."/>
        </authorList>
    </citation>
    <scope>NUCLEOTIDE SEQUENCE</scope>
    <source>
        <strain evidence="2">PSN243</strain>
    </source>
</reference>
<dbReference type="Pfam" id="PF06985">
    <property type="entry name" value="HET"/>
    <property type="match status" value="1"/>
</dbReference>
<reference evidence="2" key="2">
    <citation type="submission" date="2023-05" db="EMBL/GenBank/DDBJ databases">
        <authorList>
            <consortium name="Lawrence Berkeley National Laboratory"/>
            <person name="Steindorff A."/>
            <person name="Hensen N."/>
            <person name="Bonometti L."/>
            <person name="Westerberg I."/>
            <person name="Brannstrom I.O."/>
            <person name="Guillou S."/>
            <person name="Cros-Aarteil S."/>
            <person name="Calhoun S."/>
            <person name="Haridas S."/>
            <person name="Kuo A."/>
            <person name="Mondo S."/>
            <person name="Pangilinan J."/>
            <person name="Riley R."/>
            <person name="Labutti K."/>
            <person name="Andreopoulos B."/>
            <person name="Lipzen A."/>
            <person name="Chen C."/>
            <person name="Yanf M."/>
            <person name="Daum C."/>
            <person name="Ng V."/>
            <person name="Clum A."/>
            <person name="Ohm R."/>
            <person name="Martin F."/>
            <person name="Silar P."/>
            <person name="Natvig D."/>
            <person name="Lalanne C."/>
            <person name="Gautier V."/>
            <person name="Ament-Velasquez S.L."/>
            <person name="Kruys A."/>
            <person name="Hutchinson M.I."/>
            <person name="Powell A.J."/>
            <person name="Barry K."/>
            <person name="Miller A.N."/>
            <person name="Grigoriev I.V."/>
            <person name="Debuchy R."/>
            <person name="Gladieux P."/>
            <person name="Thoren M.H."/>
            <person name="Johannesson H."/>
        </authorList>
    </citation>
    <scope>NUCLEOTIDE SEQUENCE</scope>
    <source>
        <strain evidence="2">PSN243</strain>
    </source>
</reference>
<sequence>MNSEPLRLIDLEYRPLPRDQDFIRLIKLAPRSTSSRTPGVKEIVQCDLVTTPRSSCPPYTAISYSWGNNDANSLLAIGGQLYRVGDTIEQVLRQLQPPDDEETAFFWLDQLCINQQDDAEKSDQVQKMRHIYSDAERVVAWLGPAADGSDMLLKHLQGIAEALNTDDHAAIYAAHSNASKPQEIARSFRAFCKRQYWTRLWVIQEYAVGKDLSQRLLLLTRWASSDC</sequence>
<accession>A0AAV9H4J9</accession>
<protein>
    <submittedName>
        <fullName evidence="2">Heterokaryon incompatibility protein-domain-containing protein</fullName>
    </submittedName>
</protein>
<dbReference type="AlphaFoldDB" id="A0AAV9H4J9"/>
<evidence type="ECO:0000313" key="3">
    <source>
        <dbReference type="Proteomes" id="UP001321760"/>
    </source>
</evidence>
<dbReference type="PANTHER" id="PTHR24148">
    <property type="entry name" value="ANKYRIN REPEAT DOMAIN-CONTAINING PROTEIN 39 HOMOLOG-RELATED"/>
    <property type="match status" value="1"/>
</dbReference>
<dbReference type="PANTHER" id="PTHR24148:SF64">
    <property type="entry name" value="HETEROKARYON INCOMPATIBILITY DOMAIN-CONTAINING PROTEIN"/>
    <property type="match status" value="1"/>
</dbReference>
<organism evidence="2 3">
    <name type="scientific">Podospora aff. communis PSN243</name>
    <dbReference type="NCBI Taxonomy" id="3040156"/>
    <lineage>
        <taxon>Eukaryota</taxon>
        <taxon>Fungi</taxon>
        <taxon>Dikarya</taxon>
        <taxon>Ascomycota</taxon>
        <taxon>Pezizomycotina</taxon>
        <taxon>Sordariomycetes</taxon>
        <taxon>Sordariomycetidae</taxon>
        <taxon>Sordariales</taxon>
        <taxon>Podosporaceae</taxon>
        <taxon>Podospora</taxon>
    </lineage>
</organism>
<evidence type="ECO:0000313" key="2">
    <source>
        <dbReference type="EMBL" id="KAK4455333.1"/>
    </source>
</evidence>
<dbReference type="Proteomes" id="UP001321760">
    <property type="component" value="Unassembled WGS sequence"/>
</dbReference>
<gene>
    <name evidence="2" type="ORF">QBC34DRAFT_489635</name>
</gene>
<dbReference type="InterPro" id="IPR010730">
    <property type="entry name" value="HET"/>
</dbReference>